<dbReference type="AlphaFoldDB" id="J9CPM6"/>
<evidence type="ECO:0000313" key="1">
    <source>
        <dbReference type="EMBL" id="EJX02051.1"/>
    </source>
</evidence>
<name>J9CPM6_9ZZZZ</name>
<gene>
    <name evidence="1" type="ORF">EVA_09841</name>
</gene>
<proteinExistence type="predicted"/>
<reference evidence="1" key="1">
    <citation type="journal article" date="2012" name="PLoS ONE">
        <title>Gene sets for utilization of primary and secondary nutrition supplies in the distal gut of endangered iberian lynx.</title>
        <authorList>
            <person name="Alcaide M."/>
            <person name="Messina E."/>
            <person name="Richter M."/>
            <person name="Bargiela R."/>
            <person name="Peplies J."/>
            <person name="Huws S.A."/>
            <person name="Newbold C.J."/>
            <person name="Golyshin P.N."/>
            <person name="Simon M.A."/>
            <person name="Lopez G."/>
            <person name="Yakimov M.M."/>
            <person name="Ferrer M."/>
        </authorList>
    </citation>
    <scope>NUCLEOTIDE SEQUENCE</scope>
</reference>
<dbReference type="EMBL" id="AMCI01002704">
    <property type="protein sequence ID" value="EJX02051.1"/>
    <property type="molecule type" value="Genomic_DNA"/>
</dbReference>
<protein>
    <submittedName>
        <fullName evidence="1">Uncharacterized protein</fullName>
    </submittedName>
</protein>
<comment type="caution">
    <text evidence="1">The sequence shown here is derived from an EMBL/GenBank/DDBJ whole genome shotgun (WGS) entry which is preliminary data.</text>
</comment>
<organism evidence="1">
    <name type="scientific">gut metagenome</name>
    <dbReference type="NCBI Taxonomy" id="749906"/>
    <lineage>
        <taxon>unclassified sequences</taxon>
        <taxon>metagenomes</taxon>
        <taxon>organismal metagenomes</taxon>
    </lineage>
</organism>
<sequence length="52" mass="6029">MVGGLKSLLYLDQLSHHRSYKTQTGFKKYNTSILFTSSFCSYLQCLFRMGVE</sequence>
<accession>J9CPM6</accession>